<dbReference type="AlphaFoldDB" id="A0A133PSZ2"/>
<feature type="transmembrane region" description="Helical" evidence="10">
    <location>
        <begin position="160"/>
        <end position="179"/>
    </location>
</feature>
<feature type="transmembrane region" description="Helical" evidence="10">
    <location>
        <begin position="48"/>
        <end position="68"/>
    </location>
</feature>
<keyword evidence="8 9" id="KW-0012">Acyltransferase</keyword>
<dbReference type="InterPro" id="IPR051085">
    <property type="entry name" value="MB_O-acyltransferase"/>
</dbReference>
<keyword evidence="6 10" id="KW-1133">Transmembrane helix</keyword>
<evidence type="ECO:0000256" key="5">
    <source>
        <dbReference type="ARBA" id="ARBA00022692"/>
    </source>
</evidence>
<evidence type="ECO:0000256" key="8">
    <source>
        <dbReference type="ARBA" id="ARBA00023315"/>
    </source>
</evidence>
<dbReference type="InterPro" id="IPR028362">
    <property type="entry name" value="AlgI"/>
</dbReference>
<proteinExistence type="inferred from homology"/>
<keyword evidence="7 9" id="KW-0472">Membrane</keyword>
<keyword evidence="5 10" id="KW-0812">Transmembrane</keyword>
<evidence type="ECO:0000256" key="1">
    <source>
        <dbReference type="ARBA" id="ARBA00004651"/>
    </source>
</evidence>
<reference evidence="12" key="1">
    <citation type="submission" date="2016-01" db="EMBL/GenBank/DDBJ databases">
        <authorList>
            <person name="Mitreva M."/>
            <person name="Pepin K.H."/>
            <person name="Mihindukulasuriya K.A."/>
            <person name="Fulton R."/>
            <person name="Fronick C."/>
            <person name="O'Laughlin M."/>
            <person name="Miner T."/>
            <person name="Herter B."/>
            <person name="Rosa B.A."/>
            <person name="Cordes M."/>
            <person name="Tomlinson C."/>
            <person name="Wollam A."/>
            <person name="Palsikar V.B."/>
            <person name="Mardis E.R."/>
            <person name="Wilson R.K."/>
        </authorList>
    </citation>
    <scope>NUCLEOTIDE SEQUENCE [LARGE SCALE GENOMIC DNA]</scope>
    <source>
        <strain evidence="12">MJR7716</strain>
    </source>
</reference>
<sequence>MLKFKIPMDTDTIFDFFSFVLSKLSAYFGSLDFSRITDILQYNPQEPLLFSSGAFLFIFAGFMLVYFLLRKQFSSRLLFVTLFSYYFFYKSSGFYFALLALVTISDYLIARVIPRSNKAKLWVAVSLFIDLGLLAYFKYTNFFVGMVSQMIGNNFQPWDIFLPVGISFYTFKSISYVIDVYRGKMKPMDSLLDYAFYVSYFPTLLAGPIERAADFHPQTRKPLQITSEMFALGVYFVMVGLLKKAVISDYISQNFVDRIYDNPTLFSGGEILLGIYGYCIQIYSDFSGYSDMAIGISLLLGFKLKMNFNAPFKADSMSDFWRRWHISLSTWIRDYVYISLGGNRHGRWRMYLNQMLAMTACGLWHGASLNFVVWGMLHGLLVCIHKFWSQTVLGHDRHYHPTGIRRFVSVFVTFHVLCFSWLFFRCKDFESVWLMVRQMVGKFNLHVMPDVLFSYRYVFILMLLAMIGHWLPDSWQDRFVRLLQKGGVVGSAIAITVVVFIIMQVKSSEIQPFIYFQF</sequence>
<evidence type="ECO:0000256" key="6">
    <source>
        <dbReference type="ARBA" id="ARBA00022989"/>
    </source>
</evidence>
<feature type="transmembrane region" description="Helical" evidence="10">
    <location>
        <begin position="356"/>
        <end position="387"/>
    </location>
</feature>
<evidence type="ECO:0000256" key="9">
    <source>
        <dbReference type="PIRNR" id="PIRNR016636"/>
    </source>
</evidence>
<dbReference type="PANTHER" id="PTHR13285">
    <property type="entry name" value="ACYLTRANSFERASE"/>
    <property type="match status" value="1"/>
</dbReference>
<evidence type="ECO:0000256" key="3">
    <source>
        <dbReference type="ARBA" id="ARBA00022475"/>
    </source>
</evidence>
<evidence type="ECO:0000313" key="12">
    <source>
        <dbReference type="Proteomes" id="UP000070533"/>
    </source>
</evidence>
<dbReference type="GO" id="GO:0005886">
    <property type="term" value="C:plasma membrane"/>
    <property type="evidence" value="ECO:0007669"/>
    <property type="project" value="UniProtKB-SubCell"/>
</dbReference>
<evidence type="ECO:0000256" key="10">
    <source>
        <dbReference type="SAM" id="Phobius"/>
    </source>
</evidence>
<dbReference type="PATRIC" id="fig|28128.5.peg.2916"/>
<dbReference type="eggNOG" id="COG1696">
    <property type="taxonomic scope" value="Bacteria"/>
</dbReference>
<gene>
    <name evidence="11" type="ORF">HMPREF3226_02830</name>
</gene>
<evidence type="ECO:0000256" key="7">
    <source>
        <dbReference type="ARBA" id="ARBA00023136"/>
    </source>
</evidence>
<evidence type="ECO:0000256" key="4">
    <source>
        <dbReference type="ARBA" id="ARBA00022679"/>
    </source>
</evidence>
<protein>
    <submittedName>
        <fullName evidence="11">Alginate O-acetyltransferase AlgI family protein</fullName>
    </submittedName>
</protein>
<feature type="transmembrane region" description="Helical" evidence="10">
    <location>
        <begin position="191"/>
        <end position="209"/>
    </location>
</feature>
<accession>A0A133PSZ2</accession>
<feature type="transmembrane region" description="Helical" evidence="10">
    <location>
        <begin position="487"/>
        <end position="505"/>
    </location>
</feature>
<dbReference type="PANTHER" id="PTHR13285:SF23">
    <property type="entry name" value="TEICHOIC ACID D-ALANYLTRANSFERASE"/>
    <property type="match status" value="1"/>
</dbReference>
<organism evidence="11 12">
    <name type="scientific">Prevotella corporis</name>
    <dbReference type="NCBI Taxonomy" id="28128"/>
    <lineage>
        <taxon>Bacteria</taxon>
        <taxon>Pseudomonadati</taxon>
        <taxon>Bacteroidota</taxon>
        <taxon>Bacteroidia</taxon>
        <taxon>Bacteroidales</taxon>
        <taxon>Prevotellaceae</taxon>
        <taxon>Prevotella</taxon>
    </lineage>
</organism>
<dbReference type="GO" id="GO:0016746">
    <property type="term" value="F:acyltransferase activity"/>
    <property type="evidence" value="ECO:0007669"/>
    <property type="project" value="UniProtKB-KW"/>
</dbReference>
<feature type="transmembrane region" description="Helical" evidence="10">
    <location>
        <begin position="229"/>
        <end position="246"/>
    </location>
</feature>
<dbReference type="Pfam" id="PF03062">
    <property type="entry name" value="MBOAT"/>
    <property type="match status" value="1"/>
</dbReference>
<keyword evidence="3 9" id="KW-1003">Cell membrane</keyword>
<name>A0A133PSZ2_9BACT</name>
<evidence type="ECO:0000313" key="11">
    <source>
        <dbReference type="EMBL" id="KXA31979.1"/>
    </source>
</evidence>
<dbReference type="EMBL" id="LRQG01000263">
    <property type="protein sequence ID" value="KXA31979.1"/>
    <property type="molecule type" value="Genomic_DNA"/>
</dbReference>
<dbReference type="Proteomes" id="UP000070533">
    <property type="component" value="Unassembled WGS sequence"/>
</dbReference>
<dbReference type="PIRSF" id="PIRSF500217">
    <property type="entry name" value="AlgI"/>
    <property type="match status" value="1"/>
</dbReference>
<dbReference type="STRING" id="28128.HMPREF3226_02830"/>
<dbReference type="GO" id="GO:0042121">
    <property type="term" value="P:alginic acid biosynthetic process"/>
    <property type="evidence" value="ECO:0007669"/>
    <property type="project" value="InterPro"/>
</dbReference>
<evidence type="ECO:0000256" key="2">
    <source>
        <dbReference type="ARBA" id="ARBA00010323"/>
    </source>
</evidence>
<feature type="transmembrane region" description="Helical" evidence="10">
    <location>
        <begin position="407"/>
        <end position="424"/>
    </location>
</feature>
<feature type="transmembrane region" description="Helical" evidence="10">
    <location>
        <begin position="121"/>
        <end position="140"/>
    </location>
</feature>
<dbReference type="InterPro" id="IPR024194">
    <property type="entry name" value="Ac/AlaTfrase_AlgI/DltB"/>
</dbReference>
<comment type="subcellular location">
    <subcellularLocation>
        <location evidence="1">Cell membrane</location>
        <topology evidence="1">Multi-pass membrane protein</topology>
    </subcellularLocation>
</comment>
<keyword evidence="12" id="KW-1185">Reference proteome</keyword>
<comment type="similarity">
    <text evidence="2 9">Belongs to the membrane-bound acyltransferase family.</text>
</comment>
<dbReference type="InterPro" id="IPR004299">
    <property type="entry name" value="MBOAT_fam"/>
</dbReference>
<comment type="caution">
    <text evidence="11">The sequence shown here is derived from an EMBL/GenBank/DDBJ whole genome shotgun (WGS) entry which is preliminary data.</text>
</comment>
<feature type="transmembrane region" description="Helical" evidence="10">
    <location>
        <begin position="445"/>
        <end position="467"/>
    </location>
</feature>
<dbReference type="PIRSF" id="PIRSF016636">
    <property type="entry name" value="AlgI_DltB"/>
    <property type="match status" value="1"/>
</dbReference>
<keyword evidence="4 9" id="KW-0808">Transferase</keyword>